<name>A0A7E4W416_PANRE</name>
<dbReference type="AlphaFoldDB" id="A0A7E4W416"/>
<evidence type="ECO:0000256" key="1">
    <source>
        <dbReference type="SAM" id="MobiDB-lite"/>
    </source>
</evidence>
<reference evidence="2" key="1">
    <citation type="journal article" date="2013" name="Genetics">
        <title>The draft genome and transcriptome of Panagrellus redivivus are shaped by the harsh demands of a free-living lifestyle.</title>
        <authorList>
            <person name="Srinivasan J."/>
            <person name="Dillman A.R."/>
            <person name="Macchietto M.G."/>
            <person name="Heikkinen L."/>
            <person name="Lakso M."/>
            <person name="Fracchia K.M."/>
            <person name="Antoshechkin I."/>
            <person name="Mortazavi A."/>
            <person name="Wong G."/>
            <person name="Sternberg P.W."/>
        </authorList>
    </citation>
    <scope>NUCLEOTIDE SEQUENCE [LARGE SCALE GENOMIC DNA]</scope>
    <source>
        <strain evidence="2">MT8872</strain>
    </source>
</reference>
<proteinExistence type="predicted"/>
<evidence type="ECO:0000313" key="2">
    <source>
        <dbReference type="Proteomes" id="UP000492821"/>
    </source>
</evidence>
<dbReference type="Proteomes" id="UP000492821">
    <property type="component" value="Unassembled WGS sequence"/>
</dbReference>
<sequence>MPQDLIQRNIHEIAPNYTEDAKESSAKVAAIIPDDKIVVTGRAIVKPEGRKHVSRKGTRKNGIFVGQGQLRAQRFTKARINETRASVRKPETDDPASLNRMGLDSEDLATDANGSDRQHTVGHVAIRRIFGPALRDMGGGKRIGKTKPNYI</sequence>
<dbReference type="WBParaSite" id="Pan_g7094.t1">
    <property type="protein sequence ID" value="Pan_g7094.t1"/>
    <property type="gene ID" value="Pan_g7094"/>
</dbReference>
<organism evidence="2 3">
    <name type="scientific">Panagrellus redivivus</name>
    <name type="common">Microworm</name>
    <dbReference type="NCBI Taxonomy" id="6233"/>
    <lineage>
        <taxon>Eukaryota</taxon>
        <taxon>Metazoa</taxon>
        <taxon>Ecdysozoa</taxon>
        <taxon>Nematoda</taxon>
        <taxon>Chromadorea</taxon>
        <taxon>Rhabditida</taxon>
        <taxon>Tylenchina</taxon>
        <taxon>Panagrolaimomorpha</taxon>
        <taxon>Panagrolaimoidea</taxon>
        <taxon>Panagrolaimidae</taxon>
        <taxon>Panagrellus</taxon>
    </lineage>
</organism>
<keyword evidence="2" id="KW-1185">Reference proteome</keyword>
<protein>
    <submittedName>
        <fullName evidence="3">50S ribosomal protein L24</fullName>
    </submittedName>
</protein>
<accession>A0A7E4W416</accession>
<evidence type="ECO:0000313" key="3">
    <source>
        <dbReference type="WBParaSite" id="Pan_g7094.t1"/>
    </source>
</evidence>
<reference evidence="3" key="2">
    <citation type="submission" date="2020-10" db="UniProtKB">
        <authorList>
            <consortium name="WormBaseParasite"/>
        </authorList>
    </citation>
    <scope>IDENTIFICATION</scope>
</reference>
<feature type="region of interest" description="Disordered" evidence="1">
    <location>
        <begin position="82"/>
        <end position="118"/>
    </location>
</feature>